<name>A0A3N0GNE2_9ACTN</name>
<keyword evidence="2" id="KW-1133">Transmembrane helix</keyword>
<accession>A0A3N0GNE2</accession>
<reference evidence="4 5" key="1">
    <citation type="submission" date="2018-11" db="EMBL/GenBank/DDBJ databases">
        <authorList>
            <person name="Li F."/>
        </authorList>
    </citation>
    <scope>NUCLEOTIDE SEQUENCE [LARGE SCALE GENOMIC DNA]</scope>
    <source>
        <strain evidence="4 5">Gsoil 818</strain>
    </source>
</reference>
<evidence type="ECO:0000256" key="1">
    <source>
        <dbReference type="SAM" id="MobiDB-lite"/>
    </source>
</evidence>
<organism evidence="4 5">
    <name type="scientific">Nocardioides pocheonensis</name>
    <dbReference type="NCBI Taxonomy" id="661485"/>
    <lineage>
        <taxon>Bacteria</taxon>
        <taxon>Bacillati</taxon>
        <taxon>Actinomycetota</taxon>
        <taxon>Actinomycetes</taxon>
        <taxon>Propionibacteriales</taxon>
        <taxon>Nocardioidaceae</taxon>
        <taxon>Nocardioides</taxon>
    </lineage>
</organism>
<evidence type="ECO:0000313" key="5">
    <source>
        <dbReference type="Proteomes" id="UP000279994"/>
    </source>
</evidence>
<sequence>MRFAAIIGAATVSALAVAPAFGAAATSQSSAQSIDLTLAGHTLIAQKSTAANDGTTEKRSDNDTIPNLVGALPDNTLLKAAVLPQLARAKADGTSFACAGLASDGDGGPGVVTVGNESCDLKGSGAIPLSLGHLALGDVVVNSGALGDALAPLLNQLGGPLNQVVTQISAALNGTPLGQIGLTGNLGVISAVCSANPDAATGDATLADSAIRLSLPGQEPITLVNLPVHPNENQKVVGDTKGATTMITDALSTYLSTIIQKQFAGTPLATLPSTVQAQILNQVLDGLKPLTDAVAQYLAEITLRETTHGDNGRSIDVTALHAEVLPALKQQAGFDLVEGRIGRVTCGPNTRATAETPATPTQHVKTPTKLPHVPTVVDSGLAGHEDHTARNVLGATGALLLIAGTAGLVGYRRMLGK</sequence>
<feature type="region of interest" description="Disordered" evidence="1">
    <location>
        <begin position="347"/>
        <end position="371"/>
    </location>
</feature>
<feature type="transmembrane region" description="Helical" evidence="2">
    <location>
        <begin position="392"/>
        <end position="411"/>
    </location>
</feature>
<keyword evidence="2" id="KW-0812">Transmembrane</keyword>
<evidence type="ECO:0000256" key="3">
    <source>
        <dbReference type="SAM" id="SignalP"/>
    </source>
</evidence>
<evidence type="ECO:0000313" key="4">
    <source>
        <dbReference type="EMBL" id="RNM13620.1"/>
    </source>
</evidence>
<feature type="compositionally biased region" description="Low complexity" evidence="1">
    <location>
        <begin position="348"/>
        <end position="361"/>
    </location>
</feature>
<evidence type="ECO:0008006" key="6">
    <source>
        <dbReference type="Google" id="ProtNLM"/>
    </source>
</evidence>
<dbReference type="Proteomes" id="UP000279994">
    <property type="component" value="Unassembled WGS sequence"/>
</dbReference>
<keyword evidence="5" id="KW-1185">Reference proteome</keyword>
<keyword evidence="2" id="KW-0472">Membrane</keyword>
<protein>
    <recommendedName>
        <fullName evidence="6">Choice-of-anchor G family protein</fullName>
    </recommendedName>
</protein>
<feature type="signal peptide" evidence="3">
    <location>
        <begin position="1"/>
        <end position="22"/>
    </location>
</feature>
<dbReference type="EMBL" id="RJSF01000040">
    <property type="protein sequence ID" value="RNM13620.1"/>
    <property type="molecule type" value="Genomic_DNA"/>
</dbReference>
<gene>
    <name evidence="4" type="ORF">EFL26_11500</name>
</gene>
<feature type="chain" id="PRO_5038644285" description="Choice-of-anchor G family protein" evidence="3">
    <location>
        <begin position="23"/>
        <end position="417"/>
    </location>
</feature>
<dbReference type="AlphaFoldDB" id="A0A3N0GNE2"/>
<comment type="caution">
    <text evidence="4">The sequence shown here is derived from an EMBL/GenBank/DDBJ whole genome shotgun (WGS) entry which is preliminary data.</text>
</comment>
<keyword evidence="3" id="KW-0732">Signal</keyword>
<proteinExistence type="predicted"/>
<evidence type="ECO:0000256" key="2">
    <source>
        <dbReference type="SAM" id="Phobius"/>
    </source>
</evidence>